<organism evidence="1">
    <name type="scientific">Cladocopium goreaui</name>
    <dbReference type="NCBI Taxonomy" id="2562237"/>
    <lineage>
        <taxon>Eukaryota</taxon>
        <taxon>Sar</taxon>
        <taxon>Alveolata</taxon>
        <taxon>Dinophyceae</taxon>
        <taxon>Suessiales</taxon>
        <taxon>Symbiodiniaceae</taxon>
        <taxon>Cladocopium</taxon>
    </lineage>
</organism>
<evidence type="ECO:0000313" key="1">
    <source>
        <dbReference type="EMBL" id="CAI3973679.1"/>
    </source>
</evidence>
<dbReference type="EMBL" id="CAMXCT030000091">
    <property type="protein sequence ID" value="CAL4760991.1"/>
    <property type="molecule type" value="Genomic_DNA"/>
</dbReference>
<evidence type="ECO:0000313" key="2">
    <source>
        <dbReference type="EMBL" id="CAL1127054.1"/>
    </source>
</evidence>
<keyword evidence="3" id="KW-1185">Reference proteome</keyword>
<sequence>MARFEALDLWSNISHVLVAQGSSTALRGFSAALAPFATAPAAAMAALARDAGDVLQRDLDLQRFFQLLGVGSAAAIATAERQLLGRAMFGEVTPCWLKSWGFNIWYNRTIKYGDSGTRKSNVIQKQ</sequence>
<comment type="caution">
    <text evidence="1">The sequence shown here is derived from an EMBL/GenBank/DDBJ whole genome shotgun (WGS) entry which is preliminary data.</text>
</comment>
<dbReference type="AlphaFoldDB" id="A0A9P1BHV9"/>
<dbReference type="EMBL" id="CAMXCT010000091">
    <property type="protein sequence ID" value="CAI3973679.1"/>
    <property type="molecule type" value="Genomic_DNA"/>
</dbReference>
<dbReference type="EMBL" id="CAMXCT020000091">
    <property type="protein sequence ID" value="CAL1127054.1"/>
    <property type="molecule type" value="Genomic_DNA"/>
</dbReference>
<protein>
    <submittedName>
        <fullName evidence="1">Uncharacterized protein</fullName>
    </submittedName>
</protein>
<reference evidence="2" key="2">
    <citation type="submission" date="2024-04" db="EMBL/GenBank/DDBJ databases">
        <authorList>
            <person name="Chen Y."/>
            <person name="Shah S."/>
            <person name="Dougan E. K."/>
            <person name="Thang M."/>
            <person name="Chan C."/>
        </authorList>
    </citation>
    <scope>NUCLEOTIDE SEQUENCE [LARGE SCALE GENOMIC DNA]</scope>
</reference>
<accession>A0A9P1BHV9</accession>
<dbReference type="Proteomes" id="UP001152797">
    <property type="component" value="Unassembled WGS sequence"/>
</dbReference>
<evidence type="ECO:0000313" key="3">
    <source>
        <dbReference type="Proteomes" id="UP001152797"/>
    </source>
</evidence>
<proteinExistence type="predicted"/>
<reference evidence="1" key="1">
    <citation type="submission" date="2022-10" db="EMBL/GenBank/DDBJ databases">
        <authorList>
            <person name="Chen Y."/>
            <person name="Dougan E. K."/>
            <person name="Chan C."/>
            <person name="Rhodes N."/>
            <person name="Thang M."/>
        </authorList>
    </citation>
    <scope>NUCLEOTIDE SEQUENCE</scope>
</reference>
<gene>
    <name evidence="1" type="ORF">C1SCF055_LOCUS2159</name>
</gene>
<name>A0A9P1BHV9_9DINO</name>